<evidence type="ECO:0000313" key="3">
    <source>
        <dbReference type="EMBL" id="TXX67330.1"/>
    </source>
</evidence>
<dbReference type="Pfam" id="PF23127">
    <property type="entry name" value="DotM_C"/>
    <property type="match status" value="1"/>
</dbReference>
<evidence type="ECO:0000256" key="1">
    <source>
        <dbReference type="SAM" id="Phobius"/>
    </source>
</evidence>
<reference evidence="3 4" key="1">
    <citation type="submission" date="2019-06" db="EMBL/GenBank/DDBJ databases">
        <title>Vibrio cholerae phylogeny based on whole-genome sequencing reveals genetic diversity and population strucutre.</title>
        <authorList>
            <person name="Zhiqiu Y."/>
            <person name="Bin L."/>
            <person name="Lingyan J."/>
        </authorList>
    </citation>
    <scope>NUCLEOTIDE SEQUENCE [LARGE SCALE GENOMIC DNA]</scope>
    <source>
        <strain evidence="3 4">N2814</strain>
    </source>
</reference>
<organism evidence="3 4">
    <name type="scientific">Vibrio cholerae</name>
    <dbReference type="NCBI Taxonomy" id="666"/>
    <lineage>
        <taxon>Bacteria</taxon>
        <taxon>Pseudomonadati</taxon>
        <taxon>Pseudomonadota</taxon>
        <taxon>Gammaproteobacteria</taxon>
        <taxon>Vibrionales</taxon>
        <taxon>Vibrionaceae</taxon>
        <taxon>Vibrio</taxon>
    </lineage>
</organism>
<dbReference type="Proteomes" id="UP000323819">
    <property type="component" value="Unassembled WGS sequence"/>
</dbReference>
<evidence type="ECO:0000259" key="2">
    <source>
        <dbReference type="Pfam" id="PF23127"/>
    </source>
</evidence>
<protein>
    <recommendedName>
        <fullName evidence="2">DotM C-terminal cytoplasmic domain-containing protein</fullName>
    </recommendedName>
</protein>
<proteinExistence type="predicted"/>
<feature type="domain" description="DotM C-terminal cytoplasmic" evidence="2">
    <location>
        <begin position="322"/>
        <end position="423"/>
    </location>
</feature>
<keyword evidence="1" id="KW-1133">Transmembrane helix</keyword>
<accession>A0ABD7ST72</accession>
<keyword evidence="1" id="KW-0472">Membrane</keyword>
<dbReference type="EMBL" id="VSIJ01000005">
    <property type="protein sequence ID" value="TXX67330.1"/>
    <property type="molecule type" value="Genomic_DNA"/>
</dbReference>
<dbReference type="InterPro" id="IPR056464">
    <property type="entry name" value="DotM_C"/>
</dbReference>
<keyword evidence="1" id="KW-0812">Transmembrane</keyword>
<dbReference type="AlphaFoldDB" id="A0ABD7ST72"/>
<sequence length="480" mass="57335">MADRNDPYEGFGWIIALVFVLMVILMAIVDEPFTIPWAAFRYVESYLWTSLPFMPDYIHDTHYELRKFLSQSDWKDLTWWNVFSVERTLSYTTTWIYIIPATKYFFLNLRKNRLKDRLKKRLDFEQMLHDQSQVYRYTRYLIKHNPLKYGTDLNKGIFAIRASVLHGLKKMRILWPDRENGTLIFDEARAVDVFSDQLRYLLPKDLNELNFLHKYYMCVFSLRLGDLPNVYDNREIKRAKTKLKLIKFAQGIINNFLFSLFPFRKHLKRKLSELRIFYAYGDFKNEITLNEDSFNETFRLNFLGDLSYHYNGELDLKYIERHVNHIFPQVLACKSFIELRSQHAYVESLLRRLLFEGRSIGKMPPNHFSFLKMVDRQLWYALNDEGLPGASIEAAGVYSHYELERRSGIKSYFPHVQQAIVSLSYPKTIDEFDRIKVIDDHPLSELFDYDPNEEYRAHIEKLKNDPDYRLKQTILGDANL</sequence>
<comment type="caution">
    <text evidence="3">The sequence shown here is derived from an EMBL/GenBank/DDBJ whole genome shotgun (WGS) entry which is preliminary data.</text>
</comment>
<name>A0ABD7ST72_VIBCL</name>
<feature type="transmembrane region" description="Helical" evidence="1">
    <location>
        <begin position="12"/>
        <end position="29"/>
    </location>
</feature>
<evidence type="ECO:0000313" key="4">
    <source>
        <dbReference type="Proteomes" id="UP000323819"/>
    </source>
</evidence>
<gene>
    <name evidence="3" type="ORF">FXF03_01785</name>
</gene>
<dbReference type="RefSeq" id="WP_148521484.1">
    <property type="nucleotide sequence ID" value="NZ_JAWWVO010000009.1"/>
</dbReference>